<evidence type="ECO:0000256" key="5">
    <source>
        <dbReference type="ARBA" id="ARBA00022723"/>
    </source>
</evidence>
<dbReference type="GO" id="GO:0005634">
    <property type="term" value="C:nucleus"/>
    <property type="evidence" value="ECO:0007669"/>
    <property type="project" value="TreeGrafter"/>
</dbReference>
<dbReference type="InterPro" id="IPR036075">
    <property type="entry name" value="ARMT-1-like_metal-bd_sf"/>
</dbReference>
<comment type="catalytic activity">
    <reaction evidence="2 10">
        <text>beta-D-fructose 1-phosphate + H2O = D-fructose + phosphate</text>
        <dbReference type="Rhea" id="RHEA:35603"/>
        <dbReference type="ChEBI" id="CHEBI:15377"/>
        <dbReference type="ChEBI" id="CHEBI:37721"/>
        <dbReference type="ChEBI" id="CHEBI:43474"/>
        <dbReference type="ChEBI" id="CHEBI:138881"/>
    </reaction>
</comment>
<evidence type="ECO:0000313" key="13">
    <source>
        <dbReference type="Proteomes" id="UP001372834"/>
    </source>
</evidence>
<dbReference type="Pfam" id="PF01937">
    <property type="entry name" value="ARMT1-like_dom"/>
    <property type="match status" value="1"/>
</dbReference>
<comment type="cofactor">
    <cofactor evidence="10">
        <name>Mn(2+)</name>
        <dbReference type="ChEBI" id="CHEBI:29035"/>
    </cofactor>
    <cofactor evidence="10">
        <name>Ni(2+)</name>
        <dbReference type="ChEBI" id="CHEBI:49786"/>
    </cofactor>
</comment>
<dbReference type="GO" id="GO:0051998">
    <property type="term" value="F:protein carboxyl O-methyltransferase activity"/>
    <property type="evidence" value="ECO:0007669"/>
    <property type="project" value="UniProtKB-UniRule"/>
</dbReference>
<dbReference type="InterPro" id="IPR039763">
    <property type="entry name" value="ARMT1"/>
</dbReference>
<keyword evidence="10" id="KW-0489">Methyltransferase</keyword>
<dbReference type="EC" id="3.1.3.-" evidence="10"/>
<comment type="similarity">
    <text evidence="3 10">Belongs to the damage-control phosphatase family. Sugar phosphate phosphatase III subfamily.</text>
</comment>
<evidence type="ECO:0000256" key="9">
    <source>
        <dbReference type="ARBA" id="ARBA00048809"/>
    </source>
</evidence>
<evidence type="ECO:0000256" key="8">
    <source>
        <dbReference type="ARBA" id="ARBA00045980"/>
    </source>
</evidence>
<keyword evidence="10" id="KW-0808">Transferase</keyword>
<proteinExistence type="inferred from homology"/>
<keyword evidence="6 10" id="KW-0378">Hydrolase</keyword>
<evidence type="ECO:0000256" key="6">
    <source>
        <dbReference type="ARBA" id="ARBA00022801"/>
    </source>
</evidence>
<evidence type="ECO:0000256" key="1">
    <source>
        <dbReference type="ARBA" id="ARBA00000807"/>
    </source>
</evidence>
<accession>A0AAN8PIC1</accession>
<evidence type="ECO:0000259" key="11">
    <source>
        <dbReference type="Pfam" id="PF01937"/>
    </source>
</evidence>
<dbReference type="SUPFAM" id="SSF111321">
    <property type="entry name" value="AF1104-like"/>
    <property type="match status" value="1"/>
</dbReference>
<dbReference type="Proteomes" id="UP001372834">
    <property type="component" value="Unassembled WGS sequence"/>
</dbReference>
<evidence type="ECO:0000256" key="3">
    <source>
        <dbReference type="ARBA" id="ARBA00009519"/>
    </source>
</evidence>
<comment type="catalytic activity">
    <reaction evidence="1 10">
        <text>L-glutamyl-[protein] + S-adenosyl-L-methionine = [protein]-L-glutamate 5-O-methyl ester + S-adenosyl-L-homocysteine</text>
        <dbReference type="Rhea" id="RHEA:24452"/>
        <dbReference type="Rhea" id="RHEA-COMP:10208"/>
        <dbReference type="Rhea" id="RHEA-COMP:10311"/>
        <dbReference type="ChEBI" id="CHEBI:29973"/>
        <dbReference type="ChEBI" id="CHEBI:57856"/>
        <dbReference type="ChEBI" id="CHEBI:59789"/>
        <dbReference type="ChEBI" id="CHEBI:82795"/>
    </reaction>
</comment>
<dbReference type="InterPro" id="IPR002791">
    <property type="entry name" value="ARMT1-like_metal-bd"/>
</dbReference>
<sequence>MQRQQSIAFEGRDSETPLNEKLSAKYIRSFAYYTVKDRLPVILTKVINDLVTNKSRILQEHNKDEVEEDLKSIIGKISKLKNELVTNKILVKLNSKGDDITSWNDYLDLNLNSETEQHCWYYSPWLLVECYMYRRLWEVMENSEFLQDLDPFACKKEEAFYVALNEIKTVAKSCLTTLKGGMTEIKDTFIKYLKLSLWSNHCDLSQSNGNQISGDECSTLTQLNSLDSFLLCEDSLKVFKYLEKNPGGVIDFVTDNAGYEAYCDFCFCDFLCTSSLVSKIRFHVKKLPWYVSDLTRNDIKWMLDRLDKEGISELSARWKKYFDDGVWSIYEENYWTMPFGYKDMKTKDLELYNYLSQSCLVIFKGDLNYRKLLDDINWSTTENFGIVLRDFKPSSILTLRTIKSDVVCGLPPGKSDQLSEKDKMWMRTGDYAVIQFYEA</sequence>
<evidence type="ECO:0000313" key="12">
    <source>
        <dbReference type="EMBL" id="KAK6623483.1"/>
    </source>
</evidence>
<dbReference type="PANTHER" id="PTHR12260:SF6">
    <property type="entry name" value="DAMAGE-CONTROL PHOSPHATASE ARMT1"/>
    <property type="match status" value="1"/>
</dbReference>
<feature type="domain" description="Damage-control phosphatase ARMT1-like metal-binding" evidence="11">
    <location>
        <begin position="34"/>
        <end position="417"/>
    </location>
</feature>
<reference evidence="12 13" key="1">
    <citation type="submission" date="2023-10" db="EMBL/GenBank/DDBJ databases">
        <title>Genomes of two closely related lineages of the louse Polyplax serrata with different host specificities.</title>
        <authorList>
            <person name="Martinu J."/>
            <person name="Tarabai H."/>
            <person name="Stefka J."/>
            <person name="Hypsa V."/>
        </authorList>
    </citation>
    <scope>NUCLEOTIDE SEQUENCE [LARGE SCALE GENOMIC DNA]</scope>
    <source>
        <strain evidence="12">HR10_N</strain>
    </source>
</reference>
<keyword evidence="5 10" id="KW-0479">Metal-binding</keyword>
<comment type="domain">
    <text evidence="10">Subfamily III proteins have a conserved RTxK motif about 40-50 residues from the C-terminus; the threonine may be replaced by serine or cysteine.</text>
</comment>
<comment type="function">
    <text evidence="8 10">Metal-dependent phosphatase that shows phosphatase activity against several substrates, including fructose-1-phosphate and fructose-6-phosphate. Its preference for fructose-1-phosphate, a strong glycating agent that causes DNA damage rather than a canonical yeast metabolite, suggests a damage-control function in hexose phosphate metabolism. Has also been shown to have O-methyltransferase activity that methylates glutamate residues of target proteins to form gamma-glutamyl methyl ester residues. Possibly methylates PCNA, suggesting it is involved in the DNA damage response.</text>
</comment>
<dbReference type="GO" id="GO:0032259">
    <property type="term" value="P:methylation"/>
    <property type="evidence" value="ECO:0007669"/>
    <property type="project" value="UniProtKB-KW"/>
</dbReference>
<keyword evidence="4" id="KW-0533">Nickel</keyword>
<comment type="catalytic activity">
    <reaction evidence="9 10">
        <text>beta-D-fructose 6-phosphate = dihydroxyacetone + D-glyceraldehyde 3-phosphate</text>
        <dbReference type="Rhea" id="RHEA:28002"/>
        <dbReference type="ChEBI" id="CHEBI:16016"/>
        <dbReference type="ChEBI" id="CHEBI:57634"/>
        <dbReference type="ChEBI" id="CHEBI:59776"/>
    </reaction>
</comment>
<protein>
    <recommendedName>
        <fullName evidence="10">Sugar phosphate phosphatase</fullName>
        <ecNumber evidence="10">2.1.1.-</ecNumber>
        <ecNumber evidence="10">3.1.3.-</ecNumber>
    </recommendedName>
</protein>
<dbReference type="Gene3D" id="3.40.50.10880">
    <property type="entry name" value="Uncharacterised protein PF01937, DUF89, domain 3"/>
    <property type="match status" value="1"/>
</dbReference>
<gene>
    <name evidence="12" type="ORF">RUM43_009335</name>
</gene>
<evidence type="ECO:0000256" key="2">
    <source>
        <dbReference type="ARBA" id="ARBA00001326"/>
    </source>
</evidence>
<dbReference type="GO" id="GO:0016791">
    <property type="term" value="F:phosphatase activity"/>
    <property type="evidence" value="ECO:0007669"/>
    <property type="project" value="TreeGrafter"/>
</dbReference>
<organism evidence="12 13">
    <name type="scientific">Polyplax serrata</name>
    <name type="common">Common mouse louse</name>
    <dbReference type="NCBI Taxonomy" id="468196"/>
    <lineage>
        <taxon>Eukaryota</taxon>
        <taxon>Metazoa</taxon>
        <taxon>Ecdysozoa</taxon>
        <taxon>Arthropoda</taxon>
        <taxon>Hexapoda</taxon>
        <taxon>Insecta</taxon>
        <taxon>Pterygota</taxon>
        <taxon>Neoptera</taxon>
        <taxon>Paraneoptera</taxon>
        <taxon>Psocodea</taxon>
        <taxon>Troctomorpha</taxon>
        <taxon>Phthiraptera</taxon>
        <taxon>Anoplura</taxon>
        <taxon>Polyplacidae</taxon>
        <taxon>Polyplax</taxon>
    </lineage>
</organism>
<dbReference type="GO" id="GO:0006974">
    <property type="term" value="P:DNA damage response"/>
    <property type="evidence" value="ECO:0007669"/>
    <property type="project" value="TreeGrafter"/>
</dbReference>
<evidence type="ECO:0000256" key="4">
    <source>
        <dbReference type="ARBA" id="ARBA00022596"/>
    </source>
</evidence>
<dbReference type="AlphaFoldDB" id="A0AAN8PIC1"/>
<name>A0AAN8PIC1_POLSC</name>
<dbReference type="GO" id="GO:0046872">
    <property type="term" value="F:metal ion binding"/>
    <property type="evidence" value="ECO:0007669"/>
    <property type="project" value="UniProtKB-UniRule"/>
</dbReference>
<dbReference type="EC" id="2.1.1.-" evidence="10"/>
<comment type="caution">
    <text evidence="12">The sequence shown here is derived from an EMBL/GenBank/DDBJ whole genome shotgun (WGS) entry which is preliminary data.</text>
</comment>
<keyword evidence="7 10" id="KW-0464">Manganese</keyword>
<dbReference type="PANTHER" id="PTHR12260">
    <property type="entry name" value="DAMAGE-CONTROL PHOSPHATASE ARMT1"/>
    <property type="match status" value="1"/>
</dbReference>
<dbReference type="EMBL" id="JAWJWE010000038">
    <property type="protein sequence ID" value="KAK6623483.1"/>
    <property type="molecule type" value="Genomic_DNA"/>
</dbReference>
<evidence type="ECO:0000256" key="7">
    <source>
        <dbReference type="ARBA" id="ARBA00023211"/>
    </source>
</evidence>
<dbReference type="Gene3D" id="1.20.930.60">
    <property type="match status" value="1"/>
</dbReference>
<evidence type="ECO:0000256" key="10">
    <source>
        <dbReference type="RuleBase" id="RU367030"/>
    </source>
</evidence>